<organism evidence="2 3">
    <name type="scientific">Actinophytocola gossypii</name>
    <dbReference type="NCBI Taxonomy" id="2812003"/>
    <lineage>
        <taxon>Bacteria</taxon>
        <taxon>Bacillati</taxon>
        <taxon>Actinomycetota</taxon>
        <taxon>Actinomycetes</taxon>
        <taxon>Pseudonocardiales</taxon>
        <taxon>Pseudonocardiaceae</taxon>
    </lineage>
</organism>
<keyword evidence="3" id="KW-1185">Reference proteome</keyword>
<dbReference type="EMBL" id="JAFFZE010000019">
    <property type="protein sequence ID" value="MCT2586538.1"/>
    <property type="molecule type" value="Genomic_DNA"/>
</dbReference>
<reference evidence="2 3" key="1">
    <citation type="submission" date="2021-02" db="EMBL/GenBank/DDBJ databases">
        <title>Actinophytocola xerophila sp. nov., isolated from soil of cotton cropping field.</title>
        <authorList>
            <person name="Huang R."/>
            <person name="Chen X."/>
            <person name="Ge X."/>
            <person name="Liu W."/>
        </authorList>
    </citation>
    <scope>NUCLEOTIDE SEQUENCE [LARGE SCALE GENOMIC DNA]</scope>
    <source>
        <strain evidence="2 3">S1-96</strain>
    </source>
</reference>
<feature type="compositionally biased region" description="Basic and acidic residues" evidence="1">
    <location>
        <begin position="96"/>
        <end position="111"/>
    </location>
</feature>
<sequence length="229" mass="24658">MDEVKAMSRAGETVGKAVGSGWLTVRRSARRAGQAGAEATVRAAKSTDRKLTERGVAPQHLTQALSEGAELARQEIGKTTRRTRKKLARTAKHTRKELAKAAKKANKDARKSKPAKRAGKSAKQAKADAKRMKASLKAEAARLKERAREEAVAMKLAETPKKRRRWPKVLLLAVVAGGVAYVVRSRTSAAPQPTPVPEPRPRADSPESASSESSSPNGQPTNKESTKQS</sequence>
<gene>
    <name evidence="2" type="ORF">JT362_25785</name>
</gene>
<feature type="compositionally biased region" description="Basic residues" evidence="1">
    <location>
        <begin position="79"/>
        <end position="95"/>
    </location>
</feature>
<name>A0ABT2JF81_9PSEU</name>
<dbReference type="RefSeq" id="WP_260194364.1">
    <property type="nucleotide sequence ID" value="NZ_JAFFZE010000019.1"/>
</dbReference>
<protein>
    <recommendedName>
        <fullName evidence="4">DUF3618 domain-containing protein</fullName>
    </recommendedName>
</protein>
<feature type="compositionally biased region" description="Low complexity" evidence="1">
    <location>
        <begin position="206"/>
        <end position="216"/>
    </location>
</feature>
<evidence type="ECO:0008006" key="4">
    <source>
        <dbReference type="Google" id="ProtNLM"/>
    </source>
</evidence>
<evidence type="ECO:0000313" key="2">
    <source>
        <dbReference type="EMBL" id="MCT2586538.1"/>
    </source>
</evidence>
<accession>A0ABT2JF81</accession>
<evidence type="ECO:0000313" key="3">
    <source>
        <dbReference type="Proteomes" id="UP001156441"/>
    </source>
</evidence>
<dbReference type="Proteomes" id="UP001156441">
    <property type="component" value="Unassembled WGS sequence"/>
</dbReference>
<evidence type="ECO:0000256" key="1">
    <source>
        <dbReference type="SAM" id="MobiDB-lite"/>
    </source>
</evidence>
<proteinExistence type="predicted"/>
<feature type="region of interest" description="Disordered" evidence="1">
    <location>
        <begin position="31"/>
        <end position="141"/>
    </location>
</feature>
<comment type="caution">
    <text evidence="2">The sequence shown here is derived from an EMBL/GenBank/DDBJ whole genome shotgun (WGS) entry which is preliminary data.</text>
</comment>
<feature type="region of interest" description="Disordered" evidence="1">
    <location>
        <begin position="185"/>
        <end position="229"/>
    </location>
</feature>